<accession>A0A964XJG8</accession>
<dbReference type="PANTHER" id="PTHR28152">
    <property type="entry name" value="HYDROXYACYL-THIOESTER DEHYDRATASE TYPE 2, MITOCHONDRIAL"/>
    <property type="match status" value="1"/>
</dbReference>
<evidence type="ECO:0000313" key="2">
    <source>
        <dbReference type="Proteomes" id="UP000598297"/>
    </source>
</evidence>
<gene>
    <name evidence="1" type="ORF">GUY60_01010</name>
</gene>
<sequence length="142" mass="15076">MTTTSPISVGTQLPAVARQPDATQLFIYSAAAWNAHRIHIHREQARAEGHRDLVVQGSLQGAWLADLAASWAGEHGRVRRVHFRNTGTAYVDEELTVSGEVTAVRMLPDGCTEAELALQVAGPDGVTAKGGATVVLPAGEQQ</sequence>
<dbReference type="RefSeq" id="WP_161692911.1">
    <property type="nucleotide sequence ID" value="NZ_JAAAHS010000003.1"/>
</dbReference>
<dbReference type="Proteomes" id="UP000598297">
    <property type="component" value="Unassembled WGS sequence"/>
</dbReference>
<dbReference type="InterPro" id="IPR029069">
    <property type="entry name" value="HotDog_dom_sf"/>
</dbReference>
<dbReference type="Gene3D" id="3.10.129.10">
    <property type="entry name" value="Hotdog Thioesterase"/>
    <property type="match status" value="1"/>
</dbReference>
<dbReference type="PANTHER" id="PTHR28152:SF1">
    <property type="entry name" value="HYDROXYACYL-THIOESTER DEHYDRATASE TYPE 2, MITOCHONDRIAL"/>
    <property type="match status" value="1"/>
</dbReference>
<comment type="caution">
    <text evidence="1">The sequence shown here is derived from an EMBL/GenBank/DDBJ whole genome shotgun (WGS) entry which is preliminary data.</text>
</comment>
<dbReference type="SUPFAM" id="SSF54637">
    <property type="entry name" value="Thioesterase/thiol ester dehydrase-isomerase"/>
    <property type="match status" value="1"/>
</dbReference>
<organism evidence="1 2">
    <name type="scientific">Streptomyces boluensis</name>
    <dbReference type="NCBI Taxonomy" id="1775135"/>
    <lineage>
        <taxon>Bacteria</taxon>
        <taxon>Bacillati</taxon>
        <taxon>Actinomycetota</taxon>
        <taxon>Actinomycetes</taxon>
        <taxon>Kitasatosporales</taxon>
        <taxon>Streptomycetaceae</taxon>
        <taxon>Streptomyces</taxon>
    </lineage>
</organism>
<protein>
    <recommendedName>
        <fullName evidence="3">MaoC-like domain-containing protein</fullName>
    </recommendedName>
</protein>
<keyword evidence="2" id="KW-1185">Reference proteome</keyword>
<dbReference type="AlphaFoldDB" id="A0A964XJG8"/>
<dbReference type="OrthoDB" id="7183822at2"/>
<dbReference type="InterPro" id="IPR052741">
    <property type="entry name" value="Mitochondrial_HTD2"/>
</dbReference>
<dbReference type="GO" id="GO:0019171">
    <property type="term" value="F:(3R)-hydroxyacyl-[acyl-carrier-protein] dehydratase activity"/>
    <property type="evidence" value="ECO:0007669"/>
    <property type="project" value="TreeGrafter"/>
</dbReference>
<name>A0A964XJG8_9ACTN</name>
<evidence type="ECO:0008006" key="3">
    <source>
        <dbReference type="Google" id="ProtNLM"/>
    </source>
</evidence>
<proteinExistence type="predicted"/>
<evidence type="ECO:0000313" key="1">
    <source>
        <dbReference type="EMBL" id="NBE50031.1"/>
    </source>
</evidence>
<dbReference type="EMBL" id="JAAAHS010000003">
    <property type="protein sequence ID" value="NBE50031.1"/>
    <property type="molecule type" value="Genomic_DNA"/>
</dbReference>
<reference evidence="1" key="1">
    <citation type="submission" date="2020-01" db="EMBL/GenBank/DDBJ databases">
        <title>Whole-genome analyses of novel actinobacteria.</title>
        <authorList>
            <person name="Sahin N."/>
        </authorList>
    </citation>
    <scope>NUCLEOTIDE SEQUENCE</scope>
    <source>
        <strain evidence="1">YC537</strain>
    </source>
</reference>